<reference evidence="5 6" key="1">
    <citation type="submission" date="2024-04" db="EMBL/GenBank/DDBJ databases">
        <authorList>
            <consortium name="Molecular Ecology Group"/>
        </authorList>
    </citation>
    <scope>NUCLEOTIDE SEQUENCE [LARGE SCALE GENOMIC DNA]</scope>
</reference>
<protein>
    <recommendedName>
        <fullName evidence="7">Protein takeout</fullName>
    </recommendedName>
</protein>
<keyword evidence="1 4" id="KW-0732">Signal</keyword>
<dbReference type="GO" id="GO:0005615">
    <property type="term" value="C:extracellular space"/>
    <property type="evidence" value="ECO:0007669"/>
    <property type="project" value="TreeGrafter"/>
</dbReference>
<dbReference type="InterPro" id="IPR010562">
    <property type="entry name" value="Haemolymph_juvenile_hormone-bd"/>
</dbReference>
<dbReference type="SMART" id="SM00700">
    <property type="entry name" value="JHBP"/>
    <property type="match status" value="1"/>
</dbReference>
<dbReference type="AlphaFoldDB" id="A0AAV2N2W0"/>
<keyword evidence="2" id="KW-0090">Biological rhythms</keyword>
<evidence type="ECO:0000313" key="5">
    <source>
        <dbReference type="EMBL" id="CAL1674081.1"/>
    </source>
</evidence>
<name>A0AAV2N2W0_9HYME</name>
<dbReference type="GO" id="GO:0007623">
    <property type="term" value="P:circadian rhythm"/>
    <property type="evidence" value="ECO:0007669"/>
    <property type="project" value="UniProtKB-ARBA"/>
</dbReference>
<evidence type="ECO:0000313" key="6">
    <source>
        <dbReference type="Proteomes" id="UP001497644"/>
    </source>
</evidence>
<dbReference type="InterPro" id="IPR038606">
    <property type="entry name" value="To_sf"/>
</dbReference>
<evidence type="ECO:0008006" key="7">
    <source>
        <dbReference type="Google" id="ProtNLM"/>
    </source>
</evidence>
<evidence type="ECO:0000256" key="2">
    <source>
        <dbReference type="ARBA" id="ARBA00023108"/>
    </source>
</evidence>
<organism evidence="5 6">
    <name type="scientific">Lasius platythorax</name>
    <dbReference type="NCBI Taxonomy" id="488582"/>
    <lineage>
        <taxon>Eukaryota</taxon>
        <taxon>Metazoa</taxon>
        <taxon>Ecdysozoa</taxon>
        <taxon>Arthropoda</taxon>
        <taxon>Hexapoda</taxon>
        <taxon>Insecta</taxon>
        <taxon>Pterygota</taxon>
        <taxon>Neoptera</taxon>
        <taxon>Endopterygota</taxon>
        <taxon>Hymenoptera</taxon>
        <taxon>Apocrita</taxon>
        <taxon>Aculeata</taxon>
        <taxon>Formicoidea</taxon>
        <taxon>Formicidae</taxon>
        <taxon>Formicinae</taxon>
        <taxon>Lasius</taxon>
        <taxon>Lasius</taxon>
    </lineage>
</organism>
<dbReference type="Proteomes" id="UP001497644">
    <property type="component" value="Chromosome 1"/>
</dbReference>
<evidence type="ECO:0000256" key="3">
    <source>
        <dbReference type="ARBA" id="ARBA00060902"/>
    </source>
</evidence>
<comment type="similarity">
    <text evidence="3">Belongs to the TO family.</text>
</comment>
<dbReference type="FunFam" id="3.15.10.30:FF:000001">
    <property type="entry name" value="Takeout-like protein 1"/>
    <property type="match status" value="1"/>
</dbReference>
<feature type="chain" id="PRO_5043371174" description="Protein takeout" evidence="4">
    <location>
        <begin position="18"/>
        <end position="245"/>
    </location>
</feature>
<feature type="signal peptide" evidence="4">
    <location>
        <begin position="1"/>
        <end position="17"/>
    </location>
</feature>
<evidence type="ECO:0000256" key="4">
    <source>
        <dbReference type="SAM" id="SignalP"/>
    </source>
</evidence>
<evidence type="ECO:0000256" key="1">
    <source>
        <dbReference type="ARBA" id="ARBA00022729"/>
    </source>
</evidence>
<dbReference type="Gene3D" id="3.15.10.30">
    <property type="entry name" value="Haemolymph juvenile hormone binding protein"/>
    <property type="match status" value="1"/>
</dbReference>
<proteinExistence type="inferred from homology"/>
<sequence length="245" mass="28281">MKTIVIILFAVVATATTLELPSNFKLCKRSDPKVLECIADAVRDAVILMAKGLKSFKILPLEPLAVSSVKIGESRGSVSLKQEYRNVKLHGLTKGLQVYNYQIDWDNLILRSESFNPQVDFVADYKLEGKILLLPMRGEGRCNITMYNMTTKHETHFEKFQKDGETYMRAIKYFVKFIPKHITMRFDNLFNGNTFLGEEMNRFLNMNSDLLFKELQASYEETFGLVFTKITNDIFTRVPMNKIFM</sequence>
<keyword evidence="6" id="KW-1185">Reference proteome</keyword>
<dbReference type="Pfam" id="PF06585">
    <property type="entry name" value="JHBP"/>
    <property type="match status" value="1"/>
</dbReference>
<dbReference type="PANTHER" id="PTHR11008">
    <property type="entry name" value="PROTEIN TAKEOUT-LIKE PROTEIN"/>
    <property type="match status" value="1"/>
</dbReference>
<accession>A0AAV2N2W0</accession>
<dbReference type="PANTHER" id="PTHR11008:SF32">
    <property type="entry name" value="CIRCADIAN CLOCK-CONTROLLED PROTEIN DAYWAKE-RELATED"/>
    <property type="match status" value="1"/>
</dbReference>
<dbReference type="EMBL" id="OZ034824">
    <property type="protein sequence ID" value="CAL1674081.1"/>
    <property type="molecule type" value="Genomic_DNA"/>
</dbReference>
<gene>
    <name evidence="5" type="ORF">LPLAT_LOCUS839</name>
</gene>